<dbReference type="PANTHER" id="PTHR12778">
    <property type="entry name" value="SOLUTE CARRIER FAMILY 33 ACETYL-COA TRANSPORTER -RELATED"/>
    <property type="match status" value="1"/>
</dbReference>
<reference evidence="7 8" key="1">
    <citation type="submission" date="2020-04" db="EMBL/GenBank/DDBJ databases">
        <title>Genome sequencing of novel species.</title>
        <authorList>
            <person name="Heo J."/>
            <person name="Kim S.-J."/>
            <person name="Kim J.-S."/>
            <person name="Hong S.-B."/>
            <person name="Kwon S.-W."/>
        </authorList>
    </citation>
    <scope>NUCLEOTIDE SEQUENCE [LARGE SCALE GENOMIC DNA]</scope>
    <source>
        <strain evidence="7 8">CJU-R4</strain>
    </source>
</reference>
<feature type="transmembrane region" description="Helical" evidence="6">
    <location>
        <begin position="253"/>
        <end position="274"/>
    </location>
</feature>
<dbReference type="GO" id="GO:0022857">
    <property type="term" value="F:transmembrane transporter activity"/>
    <property type="evidence" value="ECO:0007669"/>
    <property type="project" value="InterPro"/>
</dbReference>
<dbReference type="EMBL" id="CP051677">
    <property type="protein sequence ID" value="QJD79287.1"/>
    <property type="molecule type" value="Genomic_DNA"/>
</dbReference>
<feature type="transmembrane region" description="Helical" evidence="6">
    <location>
        <begin position="351"/>
        <end position="370"/>
    </location>
</feature>
<feature type="transmembrane region" description="Helical" evidence="6">
    <location>
        <begin position="319"/>
        <end position="339"/>
    </location>
</feature>
<evidence type="ECO:0000313" key="8">
    <source>
        <dbReference type="Proteomes" id="UP000501128"/>
    </source>
</evidence>
<dbReference type="Gene3D" id="1.20.1250.20">
    <property type="entry name" value="MFS general substrate transporter like domains"/>
    <property type="match status" value="2"/>
</dbReference>
<organism evidence="7 8">
    <name type="scientific">Spirosoma rhododendri</name>
    <dbReference type="NCBI Taxonomy" id="2728024"/>
    <lineage>
        <taxon>Bacteria</taxon>
        <taxon>Pseudomonadati</taxon>
        <taxon>Bacteroidota</taxon>
        <taxon>Cytophagia</taxon>
        <taxon>Cytophagales</taxon>
        <taxon>Cytophagaceae</taxon>
        <taxon>Spirosoma</taxon>
    </lineage>
</organism>
<dbReference type="Pfam" id="PF07690">
    <property type="entry name" value="MFS_1"/>
    <property type="match status" value="1"/>
</dbReference>
<feature type="transmembrane region" description="Helical" evidence="6">
    <location>
        <begin position="150"/>
        <end position="171"/>
    </location>
</feature>
<dbReference type="RefSeq" id="WP_169551253.1">
    <property type="nucleotide sequence ID" value="NZ_CP051677.1"/>
</dbReference>
<evidence type="ECO:0000256" key="2">
    <source>
        <dbReference type="ARBA" id="ARBA00022448"/>
    </source>
</evidence>
<evidence type="ECO:0000256" key="1">
    <source>
        <dbReference type="ARBA" id="ARBA00004141"/>
    </source>
</evidence>
<evidence type="ECO:0000256" key="5">
    <source>
        <dbReference type="ARBA" id="ARBA00023136"/>
    </source>
</evidence>
<evidence type="ECO:0000313" key="7">
    <source>
        <dbReference type="EMBL" id="QJD79287.1"/>
    </source>
</evidence>
<evidence type="ECO:0000256" key="6">
    <source>
        <dbReference type="SAM" id="Phobius"/>
    </source>
</evidence>
<dbReference type="InterPro" id="IPR004752">
    <property type="entry name" value="AmpG_permease/AT-1"/>
</dbReference>
<keyword evidence="5 6" id="KW-0472">Membrane</keyword>
<dbReference type="SUPFAM" id="SSF103473">
    <property type="entry name" value="MFS general substrate transporter"/>
    <property type="match status" value="1"/>
</dbReference>
<keyword evidence="3 6" id="KW-0812">Transmembrane</keyword>
<accession>A0A7L5DTI3</accession>
<feature type="transmembrane region" description="Helical" evidence="6">
    <location>
        <begin position="406"/>
        <end position="431"/>
    </location>
</feature>
<evidence type="ECO:0000256" key="4">
    <source>
        <dbReference type="ARBA" id="ARBA00022989"/>
    </source>
</evidence>
<dbReference type="InterPro" id="IPR011701">
    <property type="entry name" value="MFS"/>
</dbReference>
<proteinExistence type="predicted"/>
<dbReference type="GO" id="GO:0016020">
    <property type="term" value="C:membrane"/>
    <property type="evidence" value="ECO:0007669"/>
    <property type="project" value="UniProtKB-SubCell"/>
</dbReference>
<keyword evidence="2" id="KW-0813">Transport</keyword>
<dbReference type="Proteomes" id="UP000501128">
    <property type="component" value="Chromosome"/>
</dbReference>
<keyword evidence="8" id="KW-1185">Reference proteome</keyword>
<name>A0A7L5DTI3_9BACT</name>
<feature type="transmembrane region" description="Helical" evidence="6">
    <location>
        <begin position="177"/>
        <end position="197"/>
    </location>
</feature>
<feature type="transmembrane region" description="Helical" evidence="6">
    <location>
        <begin position="46"/>
        <end position="64"/>
    </location>
</feature>
<keyword evidence="4 6" id="KW-1133">Transmembrane helix</keyword>
<feature type="transmembrane region" description="Helical" evidence="6">
    <location>
        <begin position="286"/>
        <end position="307"/>
    </location>
</feature>
<dbReference type="InterPro" id="IPR036259">
    <property type="entry name" value="MFS_trans_sf"/>
</dbReference>
<gene>
    <name evidence="7" type="ORF">HH216_13355</name>
</gene>
<evidence type="ECO:0000256" key="3">
    <source>
        <dbReference type="ARBA" id="ARBA00022692"/>
    </source>
</evidence>
<dbReference type="PANTHER" id="PTHR12778:SF10">
    <property type="entry name" value="MAJOR FACILITATOR SUPERFAMILY DOMAIN-CONTAINING PROTEIN 3"/>
    <property type="match status" value="1"/>
</dbReference>
<dbReference type="AlphaFoldDB" id="A0A7L5DTI3"/>
<feature type="transmembrane region" description="Helical" evidence="6">
    <location>
        <begin position="20"/>
        <end position="40"/>
    </location>
</feature>
<sequence length="440" mass="46790">MRASPLILSQRRSLRYGAFFYLYVMQGLPSGFALTAVTNYLTAEGLTPQALGSFGALVGLPWGFKFLWGPLVDRFQASAMGRRRPWVLGAQVMALLASGGILLIDNPVTQFSMLAGAFMLHGVFASLQDVSVDALAISTVPTAERGRANAFMKGGMVVGQAIGAAGLAYLIREGSFHVAALVQSAVLFAFTILTFFIRERPGDAFVSLKRRSPVANSVISTDTADEPTVARPDWSFGALLQTLVRAILMPRPLVIFGAISLVFIGERLFQRAYYIHLIQQEGWTDTAVSVLSGTYGTLLAVALALLGGWLADIVGAQRMLLGTTLGMAVLHIAFSLAASSWANPTVATAGLIVRQTLEPLFSIAALPMLMSLCQRGIEGSQFAFYMAISNQADVAGIFLAGQLQPVVATSALGIGCGALMLAAALLLWLTLRQPQPALTT</sequence>
<protein>
    <submittedName>
        <fullName evidence="7">MFS transporter</fullName>
    </submittedName>
</protein>
<comment type="subcellular location">
    <subcellularLocation>
        <location evidence="1">Membrane</location>
        <topology evidence="1">Multi-pass membrane protein</topology>
    </subcellularLocation>
</comment>
<feature type="transmembrane region" description="Helical" evidence="6">
    <location>
        <begin position="85"/>
        <end position="104"/>
    </location>
</feature>
<dbReference type="KEGG" id="srho:HH216_13355"/>